<proteinExistence type="predicted"/>
<gene>
    <name evidence="2" type="ORF">AOQ84DRAFT_357244</name>
</gene>
<feature type="region of interest" description="Disordered" evidence="1">
    <location>
        <begin position="145"/>
        <end position="171"/>
    </location>
</feature>
<evidence type="ECO:0000313" key="3">
    <source>
        <dbReference type="Proteomes" id="UP000250140"/>
    </source>
</evidence>
<keyword evidence="3" id="KW-1185">Reference proteome</keyword>
<reference evidence="2 3" key="1">
    <citation type="journal article" date="2016" name="Nat. Commun.">
        <title>Ectomycorrhizal ecology is imprinted in the genome of the dominant symbiotic fungus Cenococcum geophilum.</title>
        <authorList>
            <consortium name="DOE Joint Genome Institute"/>
            <person name="Peter M."/>
            <person name="Kohler A."/>
            <person name="Ohm R.A."/>
            <person name="Kuo A."/>
            <person name="Krutzmann J."/>
            <person name="Morin E."/>
            <person name="Arend M."/>
            <person name="Barry K.W."/>
            <person name="Binder M."/>
            <person name="Choi C."/>
            <person name="Clum A."/>
            <person name="Copeland A."/>
            <person name="Grisel N."/>
            <person name="Haridas S."/>
            <person name="Kipfer T."/>
            <person name="LaButti K."/>
            <person name="Lindquist E."/>
            <person name="Lipzen A."/>
            <person name="Maire R."/>
            <person name="Meier B."/>
            <person name="Mihaltcheva S."/>
            <person name="Molinier V."/>
            <person name="Murat C."/>
            <person name="Poggeler S."/>
            <person name="Quandt C.A."/>
            <person name="Sperisen C."/>
            <person name="Tritt A."/>
            <person name="Tisserant E."/>
            <person name="Crous P.W."/>
            <person name="Henrissat B."/>
            <person name="Nehls U."/>
            <person name="Egli S."/>
            <person name="Spatafora J.W."/>
            <person name="Grigoriev I.V."/>
            <person name="Martin F.M."/>
        </authorList>
    </citation>
    <scope>NUCLEOTIDE SEQUENCE [LARGE SCALE GENOMIC DNA]</scope>
    <source>
        <strain evidence="2 3">CBS 207.34</strain>
    </source>
</reference>
<evidence type="ECO:0000313" key="2">
    <source>
        <dbReference type="EMBL" id="OCL02751.1"/>
    </source>
</evidence>
<protein>
    <submittedName>
        <fullName evidence="2">Uncharacterized protein</fullName>
    </submittedName>
</protein>
<dbReference type="AlphaFoldDB" id="A0A8E2EQ74"/>
<organism evidence="2 3">
    <name type="scientific">Glonium stellatum</name>
    <dbReference type="NCBI Taxonomy" id="574774"/>
    <lineage>
        <taxon>Eukaryota</taxon>
        <taxon>Fungi</taxon>
        <taxon>Dikarya</taxon>
        <taxon>Ascomycota</taxon>
        <taxon>Pezizomycotina</taxon>
        <taxon>Dothideomycetes</taxon>
        <taxon>Pleosporomycetidae</taxon>
        <taxon>Gloniales</taxon>
        <taxon>Gloniaceae</taxon>
        <taxon>Glonium</taxon>
    </lineage>
</organism>
<dbReference type="OrthoDB" id="10412687at2759"/>
<sequence>MMNVPDPLSLFISTFALADLGCRYRSAHEEIKVYKEIVRQTSDLISAIRDKLEKSVAGHPHIEKKEWISRTVQEAEALLMKANKVTKGMDKLVPQKRLRWILKKRGVAESYKGAIFQSHMTLLHISTLLELQGQRHEFPMPLTAADTHSRPKQITDSSWEGRAVDDSHWSGPPRRTLTMHAGSHSFHAPYAGRRISRAAITGRAMVRHRRANTDLHAYLLDHVLQNSR</sequence>
<accession>A0A8E2EQ74</accession>
<dbReference type="EMBL" id="KV750885">
    <property type="protein sequence ID" value="OCL02751.1"/>
    <property type="molecule type" value="Genomic_DNA"/>
</dbReference>
<dbReference type="Proteomes" id="UP000250140">
    <property type="component" value="Unassembled WGS sequence"/>
</dbReference>
<name>A0A8E2EQ74_9PEZI</name>
<evidence type="ECO:0000256" key="1">
    <source>
        <dbReference type="SAM" id="MobiDB-lite"/>
    </source>
</evidence>